<proteinExistence type="predicted"/>
<sequence>MNNTEINGKITSSLINNDPTGGRMKDPTTLVLIPCRKVHNTTLTFINIGIQKFHLDKFSKKSQKNEISNPIYEQDESNSENDMIYITFQFLTHAHALLVPSTISLADLFLKIQYRFMIIIESFEYKNVFGDFITVECEEDWNIAKIDHDVVDKMRIIVRISQR</sequence>
<name>A0ABN7ULA8_GIGMA</name>
<organism evidence="1 2">
    <name type="scientific">Gigaspora margarita</name>
    <dbReference type="NCBI Taxonomy" id="4874"/>
    <lineage>
        <taxon>Eukaryota</taxon>
        <taxon>Fungi</taxon>
        <taxon>Fungi incertae sedis</taxon>
        <taxon>Mucoromycota</taxon>
        <taxon>Glomeromycotina</taxon>
        <taxon>Glomeromycetes</taxon>
        <taxon>Diversisporales</taxon>
        <taxon>Gigasporaceae</taxon>
        <taxon>Gigaspora</taxon>
    </lineage>
</organism>
<protein>
    <submittedName>
        <fullName evidence="1">9983_t:CDS:1</fullName>
    </submittedName>
</protein>
<reference evidence="1 2" key="1">
    <citation type="submission" date="2021-06" db="EMBL/GenBank/DDBJ databases">
        <authorList>
            <person name="Kallberg Y."/>
            <person name="Tangrot J."/>
            <person name="Rosling A."/>
        </authorList>
    </citation>
    <scope>NUCLEOTIDE SEQUENCE [LARGE SCALE GENOMIC DNA]</scope>
    <source>
        <strain evidence="1 2">120-4 pot B 10/14</strain>
    </source>
</reference>
<comment type="caution">
    <text evidence="1">The sequence shown here is derived from an EMBL/GenBank/DDBJ whole genome shotgun (WGS) entry which is preliminary data.</text>
</comment>
<dbReference type="EMBL" id="CAJVQB010003677">
    <property type="protein sequence ID" value="CAG8614835.1"/>
    <property type="molecule type" value="Genomic_DNA"/>
</dbReference>
<evidence type="ECO:0000313" key="1">
    <source>
        <dbReference type="EMBL" id="CAG8614835.1"/>
    </source>
</evidence>
<evidence type="ECO:0000313" key="2">
    <source>
        <dbReference type="Proteomes" id="UP000789901"/>
    </source>
</evidence>
<keyword evidence="2" id="KW-1185">Reference proteome</keyword>
<accession>A0ABN7ULA8</accession>
<dbReference type="Proteomes" id="UP000789901">
    <property type="component" value="Unassembled WGS sequence"/>
</dbReference>
<gene>
    <name evidence="1" type="ORF">GMARGA_LOCUS7540</name>
</gene>